<sequence>MSERVKDMKVICKKCGHTVVDRFTATCPRCAKDIVKERAIGSVDRGDTDSTFVTRTAMRMTRYSANATYYPQSLTILRLDRPSVTGIPDDEQRTLWSLLPVGERPLRPVNPIDVIQELTKAAQAARQTGDSQRAAELMSRIAVAATAVVSPSLEEEKNDETEGIHLEIDVQSSIRESLAFRSTVTTIDAMSVIDSEDSATALLADEIANTRSQLGIKDLMLVEDLPVITATFGYTRRSFLPTFEELSAQDLPTEIRAFPSLDKYAAAQRLGRPELVGTVPILAREGDHEGIFLSLDPARVAAWLRTNGIAVPQNEKSPLSWILSHLEPIDRYYDDIWSCRVRRMVFGLVHTLSHAAMRAASWYSGLERTSLSEYLFLPLLGTVIYDSSGSFQLGGFETLVRDQLSAFLDALANEALYCVYDSTCIDGRGACHGCIQSPEISCRTFNHGLSRTFLIGGHAPWADVSNFEQIVGFWQLDGVEY</sequence>
<evidence type="ECO:0008006" key="3">
    <source>
        <dbReference type="Google" id="ProtNLM"/>
    </source>
</evidence>
<name>A0A1Y1S1K6_9SPIO</name>
<organism evidence="1 2">
    <name type="scientific">Marispirochaeta aestuarii</name>
    <dbReference type="NCBI Taxonomy" id="1963862"/>
    <lineage>
        <taxon>Bacteria</taxon>
        <taxon>Pseudomonadati</taxon>
        <taxon>Spirochaetota</taxon>
        <taxon>Spirochaetia</taxon>
        <taxon>Spirochaetales</taxon>
        <taxon>Spirochaetaceae</taxon>
        <taxon>Marispirochaeta</taxon>
    </lineage>
</organism>
<dbReference type="STRING" id="1963862.B4O97_04040"/>
<evidence type="ECO:0000313" key="2">
    <source>
        <dbReference type="Proteomes" id="UP000192343"/>
    </source>
</evidence>
<dbReference type="Proteomes" id="UP000192343">
    <property type="component" value="Unassembled WGS sequence"/>
</dbReference>
<protein>
    <recommendedName>
        <fullName evidence="3">DUF1998 domain-containing protein</fullName>
    </recommendedName>
</protein>
<keyword evidence="2" id="KW-1185">Reference proteome</keyword>
<accession>A0A1Y1S1K6</accession>
<gene>
    <name evidence="1" type="ORF">B4O97_04040</name>
</gene>
<reference evidence="1 2" key="1">
    <citation type="submission" date="2017-03" db="EMBL/GenBank/DDBJ databases">
        <title>Draft Genome sequence of Marispirochaeta sp. strain JC444.</title>
        <authorList>
            <person name="Shivani Y."/>
            <person name="Subhash Y."/>
            <person name="Sasikala C."/>
            <person name="Ramana C."/>
        </authorList>
    </citation>
    <scope>NUCLEOTIDE SEQUENCE [LARGE SCALE GENOMIC DNA]</scope>
    <source>
        <strain evidence="1 2">JC444</strain>
    </source>
</reference>
<dbReference type="EMBL" id="MWQY01000003">
    <property type="protein sequence ID" value="ORC37370.1"/>
    <property type="molecule type" value="Genomic_DNA"/>
</dbReference>
<evidence type="ECO:0000313" key="1">
    <source>
        <dbReference type="EMBL" id="ORC37370.1"/>
    </source>
</evidence>
<dbReference type="AlphaFoldDB" id="A0A1Y1S1K6"/>
<proteinExistence type="predicted"/>
<comment type="caution">
    <text evidence="1">The sequence shown here is derived from an EMBL/GenBank/DDBJ whole genome shotgun (WGS) entry which is preliminary data.</text>
</comment>